<dbReference type="GO" id="GO:0008775">
    <property type="term" value="F:acetate CoA-transferase activity"/>
    <property type="evidence" value="ECO:0007669"/>
    <property type="project" value="InterPro"/>
</dbReference>
<keyword evidence="6" id="KW-1185">Reference proteome</keyword>
<evidence type="ECO:0000259" key="4">
    <source>
        <dbReference type="Pfam" id="PF13336"/>
    </source>
</evidence>
<dbReference type="SUPFAM" id="SSF100950">
    <property type="entry name" value="NagB/RpiA/CoA transferase-like"/>
    <property type="match status" value="2"/>
</dbReference>
<evidence type="ECO:0000256" key="1">
    <source>
        <dbReference type="ARBA" id="ARBA00009632"/>
    </source>
</evidence>
<dbReference type="InterPro" id="IPR038460">
    <property type="entry name" value="AcetylCoA_hyd_C_sf"/>
</dbReference>
<sequence>MHPLLSYCGGVGVMRLFRNGFLGSTKSTIWQTFRGFSSSGIHHETELSGVENGKRQEREIQRYGTISRVSEPFYAIPGREPKVVSADEAVTVVKSGDNVFVQGVAATPTPLLEALCRWAKKANLKKVRLHHIHTEGPLPHLKPEFEGVFRDNSLFMGANVREAVNAGKADYTPVFLSEIPSLFRSGAIPLDVAFVHTTPPDNHGYVSLGTSVDCTRAALEMAKHKVAIVNPRMPYTFGDSFVHISQLDYLVQEEFELFQLEAKPPNAVQERIGHWIATHLVEDGACLQMGIGAIPNAVLSKLRNHKDLGVHTEMFSDGLIDLVECGAVTNSKKAINPGRIVSGFLLGTRKLYDFVDRNPLITMHDIAFTNNPVVIAKNSKVTAINSAIEVDLTGQVVSDSIGTKLYSGVGGQVDFIRGASLSQGGKPIIALPSTTSSGISRIVNFAHPGGGVVTTRAHVYYVVTEWGICELHGKNLRERALALISVAHPDHREALEKAAFERGLLNQ</sequence>
<dbReference type="Proteomes" id="UP001300502">
    <property type="component" value="Unassembled WGS sequence"/>
</dbReference>
<evidence type="ECO:0000313" key="6">
    <source>
        <dbReference type="Proteomes" id="UP001300502"/>
    </source>
</evidence>
<dbReference type="InterPro" id="IPR026888">
    <property type="entry name" value="AcetylCoA_hyd_C"/>
</dbReference>
<feature type="domain" description="Acetyl-CoA hydrolase/transferase C-terminal" evidence="4">
    <location>
        <begin position="347"/>
        <end position="499"/>
    </location>
</feature>
<proteinExistence type="inferred from homology"/>
<reference evidence="5 6" key="1">
    <citation type="submission" date="2022-07" db="EMBL/GenBank/DDBJ databases">
        <title>Genome-wide signatures of adaptation to extreme environments.</title>
        <authorList>
            <person name="Cho C.H."/>
            <person name="Yoon H.S."/>
        </authorList>
    </citation>
    <scope>NUCLEOTIDE SEQUENCE [LARGE SCALE GENOMIC DNA]</scope>
    <source>
        <strain evidence="5 6">108.79 E11</strain>
    </source>
</reference>
<evidence type="ECO:0000313" key="5">
    <source>
        <dbReference type="EMBL" id="KAK4528284.1"/>
    </source>
</evidence>
<evidence type="ECO:0008006" key="7">
    <source>
        <dbReference type="Google" id="ProtNLM"/>
    </source>
</evidence>
<name>A0AAV9ILZ8_9RHOD</name>
<evidence type="ECO:0000256" key="2">
    <source>
        <dbReference type="ARBA" id="ARBA00022679"/>
    </source>
</evidence>
<dbReference type="InterPro" id="IPR046433">
    <property type="entry name" value="ActCoA_hydro"/>
</dbReference>
<dbReference type="Gene3D" id="3.40.1080.10">
    <property type="entry name" value="Glutaconate Coenzyme A-transferase"/>
    <property type="match status" value="1"/>
</dbReference>
<evidence type="ECO:0000259" key="3">
    <source>
        <dbReference type="Pfam" id="PF02550"/>
    </source>
</evidence>
<dbReference type="PANTHER" id="PTHR21432">
    <property type="entry name" value="ACETYL-COA HYDROLASE-RELATED"/>
    <property type="match status" value="1"/>
</dbReference>
<dbReference type="PANTHER" id="PTHR21432:SF20">
    <property type="entry name" value="ACETYL-COA HYDROLASE"/>
    <property type="match status" value="1"/>
</dbReference>
<keyword evidence="2" id="KW-0808">Transferase</keyword>
<dbReference type="GO" id="GO:0005739">
    <property type="term" value="C:mitochondrion"/>
    <property type="evidence" value="ECO:0007669"/>
    <property type="project" value="TreeGrafter"/>
</dbReference>
<dbReference type="InterPro" id="IPR037171">
    <property type="entry name" value="NagB/RpiA_transferase-like"/>
</dbReference>
<dbReference type="Pfam" id="PF13336">
    <property type="entry name" value="AcetylCoA_hyd_C"/>
    <property type="match status" value="1"/>
</dbReference>
<dbReference type="AlphaFoldDB" id="A0AAV9ILZ8"/>
<dbReference type="EMBL" id="JANCYU010000062">
    <property type="protein sequence ID" value="KAK4528284.1"/>
    <property type="molecule type" value="Genomic_DNA"/>
</dbReference>
<protein>
    <recommendedName>
        <fullName evidence="7">Acetyl-CoA hydrolase</fullName>
    </recommendedName>
</protein>
<accession>A0AAV9ILZ8</accession>
<dbReference type="Pfam" id="PF02550">
    <property type="entry name" value="AcetylCoA_hydro"/>
    <property type="match status" value="1"/>
</dbReference>
<dbReference type="Gene3D" id="3.30.750.70">
    <property type="entry name" value="4-hydroxybutyrate coenzyme like domains"/>
    <property type="match status" value="1"/>
</dbReference>
<organism evidence="5 6">
    <name type="scientific">Galdieria yellowstonensis</name>
    <dbReference type="NCBI Taxonomy" id="3028027"/>
    <lineage>
        <taxon>Eukaryota</taxon>
        <taxon>Rhodophyta</taxon>
        <taxon>Bangiophyceae</taxon>
        <taxon>Galdieriales</taxon>
        <taxon>Galdieriaceae</taxon>
        <taxon>Galdieria</taxon>
    </lineage>
</organism>
<comment type="caution">
    <text evidence="5">The sequence shown here is derived from an EMBL/GenBank/DDBJ whole genome shotgun (WGS) entry which is preliminary data.</text>
</comment>
<feature type="domain" description="Acetyl-CoA hydrolase/transferase N-terminal" evidence="3">
    <location>
        <begin position="82"/>
        <end position="253"/>
    </location>
</feature>
<dbReference type="InterPro" id="IPR003702">
    <property type="entry name" value="ActCoA_hydro_N"/>
</dbReference>
<dbReference type="Gene3D" id="3.40.1080.20">
    <property type="entry name" value="Acetyl-CoA hydrolase/transferase C-terminal domain"/>
    <property type="match status" value="1"/>
</dbReference>
<comment type="similarity">
    <text evidence="1">Belongs to the acetyl-CoA hydrolase/transferase family.</text>
</comment>
<dbReference type="GO" id="GO:0006083">
    <property type="term" value="P:acetate metabolic process"/>
    <property type="evidence" value="ECO:0007669"/>
    <property type="project" value="InterPro"/>
</dbReference>
<gene>
    <name evidence="5" type="ORF">GAYE_SCF54G6221</name>
</gene>